<dbReference type="Gene3D" id="1.10.10.10">
    <property type="entry name" value="Winged helix-like DNA-binding domain superfamily/Winged helix DNA-binding domain"/>
    <property type="match status" value="1"/>
</dbReference>
<dbReference type="InterPro" id="IPR047640">
    <property type="entry name" value="RpiR-like"/>
</dbReference>
<dbReference type="Proteomes" id="UP000261032">
    <property type="component" value="Unassembled WGS sequence"/>
</dbReference>
<keyword evidence="3" id="KW-0804">Transcription</keyword>
<comment type="caution">
    <text evidence="7">The sequence shown here is derived from an EMBL/GenBank/DDBJ whole genome shotgun (WGS) entry which is preliminary data.</text>
</comment>
<dbReference type="CDD" id="cd05013">
    <property type="entry name" value="SIS_RpiR"/>
    <property type="match status" value="1"/>
</dbReference>
<proteinExistence type="predicted"/>
<dbReference type="EMBL" id="JAQLKE010000013">
    <property type="protein sequence ID" value="MDB7084000.1"/>
    <property type="molecule type" value="Genomic_DNA"/>
</dbReference>
<evidence type="ECO:0000313" key="8">
    <source>
        <dbReference type="Proteomes" id="UP000261032"/>
    </source>
</evidence>
<dbReference type="RefSeq" id="WP_003537446.1">
    <property type="nucleotide sequence ID" value="NZ_AP031443.1"/>
</dbReference>
<dbReference type="Pfam" id="PF01380">
    <property type="entry name" value="SIS"/>
    <property type="match status" value="1"/>
</dbReference>
<dbReference type="SUPFAM" id="SSF46689">
    <property type="entry name" value="Homeodomain-like"/>
    <property type="match status" value="1"/>
</dbReference>
<dbReference type="PROSITE" id="PS51464">
    <property type="entry name" value="SIS"/>
    <property type="match status" value="1"/>
</dbReference>
<dbReference type="GO" id="GO:0097367">
    <property type="term" value="F:carbohydrate derivative binding"/>
    <property type="evidence" value="ECO:0007669"/>
    <property type="project" value="InterPro"/>
</dbReference>
<dbReference type="PANTHER" id="PTHR30514">
    <property type="entry name" value="GLUCOKINASE"/>
    <property type="match status" value="1"/>
</dbReference>
<evidence type="ECO:0000256" key="1">
    <source>
        <dbReference type="ARBA" id="ARBA00023015"/>
    </source>
</evidence>
<reference evidence="7 8" key="1">
    <citation type="submission" date="2018-08" db="EMBL/GenBank/DDBJ databases">
        <title>A genome reference for cultivated species of the human gut microbiota.</title>
        <authorList>
            <person name="Zou Y."/>
            <person name="Xue W."/>
            <person name="Luo G."/>
        </authorList>
    </citation>
    <scope>NUCLEOTIDE SEQUENCE [LARGE SCALE GENOMIC DNA]</scope>
    <source>
        <strain evidence="7 8">OM06-4</strain>
    </source>
</reference>
<dbReference type="Gene3D" id="3.40.50.10490">
    <property type="entry name" value="Glucose-6-phosphate isomerase like protein, domain 1"/>
    <property type="match status" value="1"/>
</dbReference>
<dbReference type="EMBL" id="QUSL01000005">
    <property type="protein sequence ID" value="RGD86505.1"/>
    <property type="molecule type" value="Genomic_DNA"/>
</dbReference>
<dbReference type="GO" id="GO:1901135">
    <property type="term" value="P:carbohydrate derivative metabolic process"/>
    <property type="evidence" value="ECO:0007669"/>
    <property type="project" value="InterPro"/>
</dbReference>
<evidence type="ECO:0000259" key="4">
    <source>
        <dbReference type="PROSITE" id="PS51071"/>
    </source>
</evidence>
<dbReference type="InterPro" id="IPR036388">
    <property type="entry name" value="WH-like_DNA-bd_sf"/>
</dbReference>
<organism evidence="7 8">
    <name type="scientific">Thomasclavelia ramosa</name>
    <dbReference type="NCBI Taxonomy" id="1547"/>
    <lineage>
        <taxon>Bacteria</taxon>
        <taxon>Bacillati</taxon>
        <taxon>Bacillota</taxon>
        <taxon>Erysipelotrichia</taxon>
        <taxon>Erysipelotrichales</taxon>
        <taxon>Coprobacillaceae</taxon>
        <taxon>Thomasclavelia</taxon>
    </lineage>
</organism>
<dbReference type="InterPro" id="IPR035472">
    <property type="entry name" value="RpiR-like_SIS"/>
</dbReference>
<feature type="domain" description="HTH rpiR-type" evidence="4">
    <location>
        <begin position="1"/>
        <end position="75"/>
    </location>
</feature>
<dbReference type="Pfam" id="PF01418">
    <property type="entry name" value="HTH_6"/>
    <property type="match status" value="1"/>
</dbReference>
<dbReference type="InterPro" id="IPR000281">
    <property type="entry name" value="HTH_RpiR"/>
</dbReference>
<sequence length="294" mass="33330">MLIIHKLEHTHFSSSEAIIIDYILEQGLKIKNMSANSIAKATFTSAPLLVRIAKKLGYSGWNAFKEDFIAELEYLFKEQKVDASIPFVVSDDIMTISNNIGQLQIDAIQDTMSMLNHDDLQTALRYLRNAKELDLYGVSNNLLLAEGFRSKLFYIHRNVNICRLPGNPKVQAAMSDETHCAILISYSGETEFIIEVAKVLKKKETPIIAITCIANNRLSKIADVTLRISSREMLHTKIGDFATTTSIKYLLDTLYAGIFSFDYQKNLDYKIQIAKAVDDRHSGYEFIDEDEFPQ</sequence>
<dbReference type="InterPro" id="IPR046348">
    <property type="entry name" value="SIS_dom_sf"/>
</dbReference>
<dbReference type="PANTHER" id="PTHR30514:SF1">
    <property type="entry name" value="HTH-TYPE TRANSCRIPTIONAL REGULATOR HEXR-RELATED"/>
    <property type="match status" value="1"/>
</dbReference>
<dbReference type="GO" id="GO:0003677">
    <property type="term" value="F:DNA binding"/>
    <property type="evidence" value="ECO:0007669"/>
    <property type="project" value="UniProtKB-KW"/>
</dbReference>
<gene>
    <name evidence="7" type="ORF">DXB93_04890</name>
    <name evidence="6" type="ORF">PM738_09330</name>
</gene>
<feature type="domain" description="SIS" evidence="5">
    <location>
        <begin position="123"/>
        <end position="261"/>
    </location>
</feature>
<reference evidence="6" key="2">
    <citation type="submission" date="2023-01" db="EMBL/GenBank/DDBJ databases">
        <title>Human gut microbiome strain richness.</title>
        <authorList>
            <person name="Chen-Liaw A."/>
        </authorList>
    </citation>
    <scope>NUCLEOTIDE SEQUENCE</scope>
    <source>
        <strain evidence="6">1001217st2_G6_1001217B_191108</strain>
    </source>
</reference>
<protein>
    <submittedName>
        <fullName evidence="7">MurR/RpiR family transcriptional regulator</fullName>
    </submittedName>
</protein>
<evidence type="ECO:0000313" key="6">
    <source>
        <dbReference type="EMBL" id="MDB7084000.1"/>
    </source>
</evidence>
<dbReference type="InterPro" id="IPR009057">
    <property type="entry name" value="Homeodomain-like_sf"/>
</dbReference>
<evidence type="ECO:0000259" key="5">
    <source>
        <dbReference type="PROSITE" id="PS51464"/>
    </source>
</evidence>
<evidence type="ECO:0000256" key="2">
    <source>
        <dbReference type="ARBA" id="ARBA00023125"/>
    </source>
</evidence>
<dbReference type="InterPro" id="IPR001347">
    <property type="entry name" value="SIS_dom"/>
</dbReference>
<dbReference type="PROSITE" id="PS51071">
    <property type="entry name" value="HTH_RPIR"/>
    <property type="match status" value="1"/>
</dbReference>
<dbReference type="Proteomes" id="UP001211987">
    <property type="component" value="Unassembled WGS sequence"/>
</dbReference>
<evidence type="ECO:0000313" key="7">
    <source>
        <dbReference type="EMBL" id="RGD86505.1"/>
    </source>
</evidence>
<dbReference type="SUPFAM" id="SSF53697">
    <property type="entry name" value="SIS domain"/>
    <property type="match status" value="1"/>
</dbReference>
<accession>A0A3E3AIY7</accession>
<evidence type="ECO:0000256" key="3">
    <source>
        <dbReference type="ARBA" id="ARBA00023163"/>
    </source>
</evidence>
<dbReference type="AlphaFoldDB" id="A0A3E3AIY7"/>
<dbReference type="GeneID" id="64195497"/>
<name>A0A3E3AIY7_9FIRM</name>
<keyword evidence="2" id="KW-0238">DNA-binding</keyword>
<dbReference type="GO" id="GO:0003700">
    <property type="term" value="F:DNA-binding transcription factor activity"/>
    <property type="evidence" value="ECO:0007669"/>
    <property type="project" value="InterPro"/>
</dbReference>
<keyword evidence="1" id="KW-0805">Transcription regulation</keyword>